<evidence type="ECO:0000313" key="1">
    <source>
        <dbReference type="EMBL" id="RDB25716.1"/>
    </source>
</evidence>
<reference evidence="1" key="1">
    <citation type="submission" date="2018-04" db="EMBL/GenBank/DDBJ databases">
        <title>Whole genome sequencing of Hypsizygus marmoreus.</title>
        <authorList>
            <person name="Choi I.-G."/>
            <person name="Min B."/>
            <person name="Kim J.-G."/>
            <person name="Kim S."/>
            <person name="Oh Y.-L."/>
            <person name="Kong W.-S."/>
            <person name="Park H."/>
            <person name="Jeong J."/>
            <person name="Song E.-S."/>
        </authorList>
    </citation>
    <scope>NUCLEOTIDE SEQUENCE [LARGE SCALE GENOMIC DNA]</scope>
    <source>
        <strain evidence="1">51987-8</strain>
    </source>
</reference>
<evidence type="ECO:0008006" key="3">
    <source>
        <dbReference type="Google" id="ProtNLM"/>
    </source>
</evidence>
<proteinExistence type="predicted"/>
<dbReference type="EMBL" id="LUEZ02000040">
    <property type="protein sequence ID" value="RDB25716.1"/>
    <property type="molecule type" value="Genomic_DNA"/>
</dbReference>
<protein>
    <recommendedName>
        <fullName evidence="3">F-box domain-containing protein</fullName>
    </recommendedName>
</protein>
<dbReference type="Gene3D" id="3.80.10.10">
    <property type="entry name" value="Ribonuclease Inhibitor"/>
    <property type="match status" value="1"/>
</dbReference>
<dbReference type="InterPro" id="IPR032675">
    <property type="entry name" value="LRR_dom_sf"/>
</dbReference>
<evidence type="ECO:0000313" key="2">
    <source>
        <dbReference type="Proteomes" id="UP000076154"/>
    </source>
</evidence>
<comment type="caution">
    <text evidence="1">The sequence shown here is derived from an EMBL/GenBank/DDBJ whole genome shotgun (WGS) entry which is preliminary data.</text>
</comment>
<dbReference type="STRING" id="39966.A0A369K4B0"/>
<dbReference type="SUPFAM" id="SSF52047">
    <property type="entry name" value="RNI-like"/>
    <property type="match status" value="1"/>
</dbReference>
<sequence length="470" mass="52503">MPKDWERFEGYAHLIRSISLPDLHNYRAICTRIAQTQPPGTVLFRNLHTLRFSAHDINDDLLHYTQFMVPSIMTLELKLTGRESVELSSAMKLFFGCIASRLQHLRSLSISLAVIKSHPVLFIGLLARTLEGLKNLEYVVLPPCLVVGKVITSLSRHPHLVEINPAYGSLAMEAYSMASCSTSSPELTDISFPSLSAISLCTIPRSAHALLANPYFPANQISRIHVQVFSQRHRRGEREPFELLMRTIAGNCTNIEDVTITEFKRPNDNNDLVLSYRSIREILRCTRITSLKIDFRGCLPWTVQDLNEFASFLPAATTLMLNQAPFHPTLPTVRIEAVLSAFSRHCLLLQELGFYFDARSQPGFSEGSSECLSVPRFRSLAVLHVGSSPITDSSQNVVDITAFLIAVLPARCKLRWVRKSDEFNAGSSDVDTGDESSVSSMEDDNCAWQRVGQLRDLHSKAPRPLLGAPV</sequence>
<keyword evidence="2" id="KW-1185">Reference proteome</keyword>
<organism evidence="1 2">
    <name type="scientific">Hypsizygus marmoreus</name>
    <name type="common">White beech mushroom</name>
    <name type="synonym">Agaricus marmoreus</name>
    <dbReference type="NCBI Taxonomy" id="39966"/>
    <lineage>
        <taxon>Eukaryota</taxon>
        <taxon>Fungi</taxon>
        <taxon>Dikarya</taxon>
        <taxon>Basidiomycota</taxon>
        <taxon>Agaricomycotina</taxon>
        <taxon>Agaricomycetes</taxon>
        <taxon>Agaricomycetidae</taxon>
        <taxon>Agaricales</taxon>
        <taxon>Tricholomatineae</taxon>
        <taxon>Lyophyllaceae</taxon>
        <taxon>Hypsizygus</taxon>
    </lineage>
</organism>
<dbReference type="InParanoid" id="A0A369K4B0"/>
<name>A0A369K4B0_HYPMA</name>
<accession>A0A369K4B0</accession>
<dbReference type="Proteomes" id="UP000076154">
    <property type="component" value="Unassembled WGS sequence"/>
</dbReference>
<gene>
    <name evidence="1" type="ORF">Hypma_006372</name>
</gene>
<dbReference type="OrthoDB" id="3543113at2759"/>
<dbReference type="AlphaFoldDB" id="A0A369K4B0"/>